<gene>
    <name evidence="14" type="primary">LOC101512057</name>
</gene>
<evidence type="ECO:0000256" key="7">
    <source>
        <dbReference type="ARBA" id="ARBA00023065"/>
    </source>
</evidence>
<comment type="similarity">
    <text evidence="9">Belongs to the monovalent cation:proton antiporter 2 (CPA2) transporter (TC 2.A.37) family. CHX (TC 2.A.37.4) subfamily.</text>
</comment>
<dbReference type="OrthoDB" id="1391342at2759"/>
<evidence type="ECO:0000256" key="10">
    <source>
        <dbReference type="SAM" id="Phobius"/>
    </source>
</evidence>
<dbReference type="PANTHER" id="PTHR32468">
    <property type="entry name" value="CATION/H + ANTIPORTER"/>
    <property type="match status" value="1"/>
</dbReference>
<keyword evidence="6 10" id="KW-1133">Transmembrane helix</keyword>
<keyword evidence="3" id="KW-0633">Potassium transport</keyword>
<accession>A0A1S2XR21</accession>
<evidence type="ECO:0000256" key="2">
    <source>
        <dbReference type="ARBA" id="ARBA00022448"/>
    </source>
</evidence>
<dbReference type="InterPro" id="IPR057290">
    <property type="entry name" value="CHX17_C"/>
</dbReference>
<name>A0A1S2XR21_CICAR</name>
<comment type="subcellular location">
    <subcellularLocation>
        <location evidence="1">Membrane</location>
        <topology evidence="1">Multi-pass membrane protein</topology>
    </subcellularLocation>
</comment>
<dbReference type="InterPro" id="IPR038770">
    <property type="entry name" value="Na+/solute_symporter_sf"/>
</dbReference>
<evidence type="ECO:0000256" key="8">
    <source>
        <dbReference type="ARBA" id="ARBA00023136"/>
    </source>
</evidence>
<evidence type="ECO:0000256" key="3">
    <source>
        <dbReference type="ARBA" id="ARBA00022538"/>
    </source>
</evidence>
<evidence type="ECO:0000256" key="9">
    <source>
        <dbReference type="ARBA" id="ARBA00038341"/>
    </source>
</evidence>
<evidence type="ECO:0000313" key="13">
    <source>
        <dbReference type="Proteomes" id="UP000087171"/>
    </source>
</evidence>
<feature type="transmembrane region" description="Helical" evidence="10">
    <location>
        <begin position="43"/>
        <end position="64"/>
    </location>
</feature>
<dbReference type="PANTHER" id="PTHR32468:SF74">
    <property type="entry name" value="CATION_H(+) ANTIPORTER 21-RELATED"/>
    <property type="match status" value="1"/>
</dbReference>
<dbReference type="InterPro" id="IPR050794">
    <property type="entry name" value="CPA2_transporter"/>
</dbReference>
<dbReference type="GO" id="GO:0006813">
    <property type="term" value="P:potassium ion transport"/>
    <property type="evidence" value="ECO:0007669"/>
    <property type="project" value="UniProtKB-KW"/>
</dbReference>
<dbReference type="GO" id="GO:0016020">
    <property type="term" value="C:membrane"/>
    <property type="evidence" value="ECO:0007669"/>
    <property type="project" value="UniProtKB-SubCell"/>
</dbReference>
<evidence type="ECO:0000256" key="4">
    <source>
        <dbReference type="ARBA" id="ARBA00022692"/>
    </source>
</evidence>
<feature type="transmembrane region" description="Helical" evidence="10">
    <location>
        <begin position="108"/>
        <end position="127"/>
    </location>
</feature>
<evidence type="ECO:0000256" key="5">
    <source>
        <dbReference type="ARBA" id="ARBA00022958"/>
    </source>
</evidence>
<dbReference type="GO" id="GO:0012505">
    <property type="term" value="C:endomembrane system"/>
    <property type="evidence" value="ECO:0007669"/>
    <property type="project" value="TreeGrafter"/>
</dbReference>
<feature type="transmembrane region" description="Helical" evidence="10">
    <location>
        <begin position="283"/>
        <end position="316"/>
    </location>
</feature>
<feature type="transmembrane region" description="Helical" evidence="10">
    <location>
        <begin position="423"/>
        <end position="444"/>
    </location>
</feature>
<evidence type="ECO:0000259" key="12">
    <source>
        <dbReference type="Pfam" id="PF23259"/>
    </source>
</evidence>
<keyword evidence="5" id="KW-0630">Potassium</keyword>
<dbReference type="GO" id="GO:0015297">
    <property type="term" value="F:antiporter activity"/>
    <property type="evidence" value="ECO:0007669"/>
    <property type="project" value="InterPro"/>
</dbReference>
<dbReference type="eggNOG" id="KOG1650">
    <property type="taxonomic scope" value="Eukaryota"/>
</dbReference>
<proteinExistence type="inferred from homology"/>
<feature type="transmembrane region" description="Helical" evidence="10">
    <location>
        <begin position="391"/>
        <end position="411"/>
    </location>
</feature>
<keyword evidence="2" id="KW-0813">Transport</keyword>
<sequence>MNSSNVIYSILTNPRDKTTQVCFDRTTSHGSALWIENSLETTLPAFVLQFALILAVNRIFLFLFESCNIPRIVPNIFTGFLLGPSALGKWKDFFTTIFPYNNMLPLETVGALTLIYYVFLVGLEMDLKPIKRGYYNKKAMVVAIVGIVFTLPIGAGLYYLLVTDMGQKSLSHSDSDKHVRGAIFWGITLSCSSEFPEVAKILSDLKLLLTENGQLALTSSLINDLFSWTLLLLVLTQLYYASFLSLFVILLLVLACFYVIHPFAKWLVKKVGNGDREFTESQVVCLLHVVLVIGLISDGLAAHSITGAFFLGVIIPKGALNNAVQDKAFDFVSEFMMPLFFLIIGERTNIQDLALDTHWITVVIVIVLAFMVKLVCVFAVSWIYQMPVIEGLSLALLMNTKGTMPLIILYTAMDRLELESQSFVVMLLACWLMTAIAGPVLVMITNSLTNGKAIRKSMQHGTKPDSPLRVLACIHSKHDAEAIIDLLKASSPSVRSPIQVLAVELIKMTNRPTSSLIIRDAPKPSFHSNSSKVDTLKRDNGDNLGSFDNLSQAIFADKLRVVSHYNTMHKDIVNLCTDKHVNLIVATLNKQPTYDGLGAGTATARAVNIINRDQASKDEKKVVLENLVKEAPCCLAIFVDREFSGGQQHSKEMRIAMFYIGGADDREALSYAWRMSRNMEVQLTVVRLVWDNPEDRFDERDREYLKVFVHQTIDTPTVRYLEKVVKDEKETVRLLNRIGNKGFDLYIIGRGHGMKMSLAQTVDPVLDEPVLGPLGDTLSDLNSAANTSILIFQREAELQHGDGLGKHERNASVASAHSFYGDADPQ</sequence>
<dbReference type="GO" id="GO:0006885">
    <property type="term" value="P:regulation of pH"/>
    <property type="evidence" value="ECO:0007669"/>
    <property type="project" value="TreeGrafter"/>
</dbReference>
<dbReference type="Pfam" id="PF23259">
    <property type="entry name" value="CHX17_C"/>
    <property type="match status" value="1"/>
</dbReference>
<feature type="domain" description="Cation/H(+) antiporter C-terminal" evidence="12">
    <location>
        <begin position="655"/>
        <end position="794"/>
    </location>
</feature>
<dbReference type="GO" id="GO:1902600">
    <property type="term" value="P:proton transmembrane transport"/>
    <property type="evidence" value="ECO:0007669"/>
    <property type="project" value="InterPro"/>
</dbReference>
<dbReference type="GeneID" id="101512057"/>
<reference evidence="14" key="2">
    <citation type="submission" date="2025-08" db="UniProtKB">
        <authorList>
            <consortium name="RefSeq"/>
        </authorList>
    </citation>
    <scope>IDENTIFICATION</scope>
    <source>
        <tissue evidence="14">Etiolated seedlings</tissue>
    </source>
</reference>
<dbReference type="PaxDb" id="3827-XP_004493176.1"/>
<feature type="transmembrane region" description="Helical" evidence="10">
    <location>
        <begin position="71"/>
        <end position="88"/>
    </location>
</feature>
<reference evidence="13" key="1">
    <citation type="journal article" date="2013" name="Nat. Biotechnol.">
        <title>Draft genome sequence of chickpea (Cicer arietinum) provides a resource for trait improvement.</title>
        <authorList>
            <person name="Varshney R.K."/>
            <person name="Song C."/>
            <person name="Saxena R.K."/>
            <person name="Azam S."/>
            <person name="Yu S."/>
            <person name="Sharpe A.G."/>
            <person name="Cannon S."/>
            <person name="Baek J."/>
            <person name="Rosen B.D."/>
            <person name="Tar'an B."/>
            <person name="Millan T."/>
            <person name="Zhang X."/>
            <person name="Ramsay L.D."/>
            <person name="Iwata A."/>
            <person name="Wang Y."/>
            <person name="Nelson W."/>
            <person name="Farmer A.D."/>
            <person name="Gaur P.M."/>
            <person name="Soderlund C."/>
            <person name="Penmetsa R.V."/>
            <person name="Xu C."/>
            <person name="Bharti A.K."/>
            <person name="He W."/>
            <person name="Winter P."/>
            <person name="Zhao S."/>
            <person name="Hane J.K."/>
            <person name="Carrasquilla-Garcia N."/>
            <person name="Condie J.A."/>
            <person name="Upadhyaya H.D."/>
            <person name="Luo M.C."/>
            <person name="Thudi M."/>
            <person name="Gowda C.L."/>
            <person name="Singh N.P."/>
            <person name="Lichtenzveig J."/>
            <person name="Gali K.K."/>
            <person name="Rubio J."/>
            <person name="Nadarajan N."/>
            <person name="Dolezel J."/>
            <person name="Bansal K.C."/>
            <person name="Xu X."/>
            <person name="Edwards D."/>
            <person name="Zhang G."/>
            <person name="Kahl G."/>
            <person name="Gil J."/>
            <person name="Singh K.B."/>
            <person name="Datta S.K."/>
            <person name="Jackson S.A."/>
            <person name="Wang J."/>
            <person name="Cook D.R."/>
        </authorList>
    </citation>
    <scope>NUCLEOTIDE SEQUENCE [LARGE SCALE GENOMIC DNA]</scope>
    <source>
        <strain evidence="13">cv. CDC Frontier</strain>
    </source>
</reference>
<evidence type="ECO:0000256" key="6">
    <source>
        <dbReference type="ARBA" id="ARBA00022989"/>
    </source>
</evidence>
<evidence type="ECO:0000259" key="11">
    <source>
        <dbReference type="Pfam" id="PF00999"/>
    </source>
</evidence>
<feature type="transmembrane region" description="Helical" evidence="10">
    <location>
        <begin position="357"/>
        <end position="385"/>
    </location>
</feature>
<feature type="transmembrane region" description="Helical" evidence="10">
    <location>
        <begin position="328"/>
        <end position="345"/>
    </location>
</feature>
<evidence type="ECO:0000313" key="14">
    <source>
        <dbReference type="RefSeq" id="XP_004493176.1"/>
    </source>
</evidence>
<dbReference type="Proteomes" id="UP000087171">
    <property type="component" value="Chromosome Ca3"/>
</dbReference>
<dbReference type="InterPro" id="IPR006153">
    <property type="entry name" value="Cation/H_exchanger_TM"/>
</dbReference>
<keyword evidence="8 10" id="KW-0472">Membrane</keyword>
<keyword evidence="7" id="KW-0406">Ion transport</keyword>
<feature type="transmembrane region" description="Helical" evidence="10">
    <location>
        <begin position="139"/>
        <end position="161"/>
    </location>
</feature>
<dbReference type="RefSeq" id="XP_004493176.1">
    <property type="nucleotide sequence ID" value="XM_004493119.3"/>
</dbReference>
<feature type="transmembrane region" description="Helical" evidence="10">
    <location>
        <begin position="238"/>
        <end position="260"/>
    </location>
</feature>
<evidence type="ECO:0000256" key="1">
    <source>
        <dbReference type="ARBA" id="ARBA00004141"/>
    </source>
</evidence>
<feature type="domain" description="Cation/H+ exchanger transmembrane" evidence="11">
    <location>
        <begin position="59"/>
        <end position="443"/>
    </location>
</feature>
<dbReference type="KEGG" id="cam:101512057"/>
<dbReference type="AlphaFoldDB" id="A0A1S2XR21"/>
<dbReference type="Pfam" id="PF00999">
    <property type="entry name" value="Na_H_Exchanger"/>
    <property type="match status" value="1"/>
</dbReference>
<keyword evidence="4 10" id="KW-0812">Transmembrane</keyword>
<organism evidence="13 14">
    <name type="scientific">Cicer arietinum</name>
    <name type="common">Chickpea</name>
    <name type="synonym">Garbanzo</name>
    <dbReference type="NCBI Taxonomy" id="3827"/>
    <lineage>
        <taxon>Eukaryota</taxon>
        <taxon>Viridiplantae</taxon>
        <taxon>Streptophyta</taxon>
        <taxon>Embryophyta</taxon>
        <taxon>Tracheophyta</taxon>
        <taxon>Spermatophyta</taxon>
        <taxon>Magnoliopsida</taxon>
        <taxon>eudicotyledons</taxon>
        <taxon>Gunneridae</taxon>
        <taxon>Pentapetalae</taxon>
        <taxon>rosids</taxon>
        <taxon>fabids</taxon>
        <taxon>Fabales</taxon>
        <taxon>Fabaceae</taxon>
        <taxon>Papilionoideae</taxon>
        <taxon>50 kb inversion clade</taxon>
        <taxon>NPAAA clade</taxon>
        <taxon>Hologalegina</taxon>
        <taxon>IRL clade</taxon>
        <taxon>Cicereae</taxon>
        <taxon>Cicer</taxon>
    </lineage>
</organism>
<protein>
    <submittedName>
        <fullName evidence="14">Cation/H(+) antiporter 15-like</fullName>
    </submittedName>
</protein>
<keyword evidence="13" id="KW-1185">Reference proteome</keyword>
<dbReference type="Gene3D" id="1.20.1530.20">
    <property type="match status" value="1"/>
</dbReference>
<dbReference type="STRING" id="3827.A0A1S2XR21"/>